<reference evidence="1 2" key="1">
    <citation type="submission" date="2022-11" db="EMBL/GenBank/DDBJ databases">
        <title>Mucor velutinosus strain NIH1002 WGS.</title>
        <authorList>
            <person name="Subramanian P."/>
            <person name="Mullikin J.C."/>
            <person name="Segre J.A."/>
            <person name="Zelazny A.M."/>
        </authorList>
    </citation>
    <scope>NUCLEOTIDE SEQUENCE [LARGE SCALE GENOMIC DNA]</scope>
    <source>
        <strain evidence="1 2">NIH1002</strain>
    </source>
</reference>
<evidence type="ECO:0000313" key="2">
    <source>
        <dbReference type="Proteomes" id="UP001304243"/>
    </source>
</evidence>
<dbReference type="EMBL" id="JASEJX010000013">
    <property type="protein sequence ID" value="KAK4516942.1"/>
    <property type="molecule type" value="Genomic_DNA"/>
</dbReference>
<name>A0AAN7DH96_9FUNG</name>
<dbReference type="Proteomes" id="UP001304243">
    <property type="component" value="Unassembled WGS sequence"/>
</dbReference>
<sequence length="206" mass="23525">MLQDYSDTATSLGNEDTFVRYEMTANKVDNAVLSNRRKKRKKSSVKKLQKGRETGRIRLKKLQQHLVASEARSAAIMSTFNKPKMVSFIGNWHRNTQYLRGHSTRSMKPYMSTLSTRSTVRLVDEYNSTALVSRRHRNNWLVKQTTMNRDEQGASNIALIGFSALVSLDNKVLPPFSRVQNPDKYVLSPTYSHVFARQTGNVRTPA</sequence>
<keyword evidence="2" id="KW-1185">Reference proteome</keyword>
<dbReference type="AlphaFoldDB" id="A0AAN7DH96"/>
<dbReference type="RefSeq" id="XP_064683608.1">
    <property type="nucleotide sequence ID" value="XM_064819688.1"/>
</dbReference>
<dbReference type="GeneID" id="89943972"/>
<protein>
    <submittedName>
        <fullName evidence="1">Uncharacterized protein</fullName>
    </submittedName>
</protein>
<comment type="caution">
    <text evidence="1">The sequence shown here is derived from an EMBL/GenBank/DDBJ whole genome shotgun (WGS) entry which is preliminary data.</text>
</comment>
<evidence type="ECO:0000313" key="1">
    <source>
        <dbReference type="EMBL" id="KAK4516942.1"/>
    </source>
</evidence>
<accession>A0AAN7DH96</accession>
<proteinExistence type="predicted"/>
<organism evidence="1 2">
    <name type="scientific">Mucor velutinosus</name>
    <dbReference type="NCBI Taxonomy" id="708070"/>
    <lineage>
        <taxon>Eukaryota</taxon>
        <taxon>Fungi</taxon>
        <taxon>Fungi incertae sedis</taxon>
        <taxon>Mucoromycota</taxon>
        <taxon>Mucoromycotina</taxon>
        <taxon>Mucoromycetes</taxon>
        <taxon>Mucorales</taxon>
        <taxon>Mucorineae</taxon>
        <taxon>Mucoraceae</taxon>
        <taxon>Mucor</taxon>
    </lineage>
</organism>
<gene>
    <name evidence="1" type="ORF">ATC70_000270</name>
</gene>